<reference evidence="1 3" key="1">
    <citation type="submission" date="2017-12" db="EMBL/GenBank/DDBJ databases">
        <title>Comparative genomics yields insights into virulence evolution of Verticillium dahliae.</title>
        <authorList>
            <person name="Fan R."/>
            <person name="Armitage A.D."/>
            <person name="Cascant-Lopez E."/>
            <person name="Sobczyk M."/>
            <person name="Cockerton H.M."/>
            <person name="Harrison R.J."/>
        </authorList>
    </citation>
    <scope>NUCLEOTIDE SEQUENCE [LARGE SCALE GENOMIC DNA]</scope>
    <source>
        <strain evidence="1 3">12008</strain>
    </source>
</reference>
<dbReference type="Proteomes" id="UP000236305">
    <property type="component" value="Unassembled WGS sequence"/>
</dbReference>
<evidence type="ECO:0000313" key="3">
    <source>
        <dbReference type="Proteomes" id="UP000236305"/>
    </source>
</evidence>
<accession>A0A2J8E3U7</accession>
<reference evidence="2 4" key="2">
    <citation type="submission" date="2018-12" db="EMBL/GenBank/DDBJ databases">
        <title>Genome of Verticillium dahliae isolate Getta Getta.</title>
        <authorList>
            <person name="Gardiner D.M."/>
        </authorList>
    </citation>
    <scope>NUCLEOTIDE SEQUENCE [LARGE SCALE GENOMIC DNA]</scope>
    <source>
        <strain evidence="2 4">Getta Getta</strain>
    </source>
</reference>
<dbReference type="Gene3D" id="3.40.630.30">
    <property type="match status" value="1"/>
</dbReference>
<sequence length="246" mass="27990">MRSNPMSLYANSKVSLVPWDARSNEHTTRMFEQRVACGWRSDEVVEWREKQLEGGKVLYWVVLADAMPGREKLLSDHLTTYPMEATPLRDTAADVWLMPRAPSGQAFWPIGHLALEKQAEDDADMGLAKEGSVWIKHLYISWAIQAGGIGKASMQAVEALAKLEPLFGTTIVLDTAQKETQSSDEWKRFFFTDMGRPIPEPFKTTEEWYGRMGYEVFYIDPVGFPWRNPDGVHSYIPLVMMKKALA</sequence>
<dbReference type="Proteomes" id="UP000288725">
    <property type="component" value="Chromosome 2"/>
</dbReference>
<dbReference type="EMBL" id="RSDZ01000010">
    <property type="protein sequence ID" value="RXG49743.1"/>
    <property type="molecule type" value="Genomic_DNA"/>
</dbReference>
<dbReference type="AlphaFoldDB" id="A0A2J8E3U7"/>
<evidence type="ECO:0000313" key="2">
    <source>
        <dbReference type="EMBL" id="RXG49743.1"/>
    </source>
</evidence>
<dbReference type="EMBL" id="MPSH01000006">
    <property type="protein sequence ID" value="PNH34213.1"/>
    <property type="molecule type" value="Genomic_DNA"/>
</dbReference>
<dbReference type="SUPFAM" id="SSF55729">
    <property type="entry name" value="Acyl-CoA N-acyltransferases (Nat)"/>
    <property type="match status" value="1"/>
</dbReference>
<evidence type="ECO:0000313" key="1">
    <source>
        <dbReference type="EMBL" id="PNH34213.1"/>
    </source>
</evidence>
<gene>
    <name evidence="1" type="ORF">BJF96_g2461</name>
    <name evidence="2" type="ORF">VDGE_00397</name>
</gene>
<dbReference type="OrthoDB" id="4789215at2759"/>
<name>A0A2J8E3U7_VERDA</name>
<proteinExistence type="predicted"/>
<dbReference type="InterPro" id="IPR016181">
    <property type="entry name" value="Acyl_CoA_acyltransferase"/>
</dbReference>
<evidence type="ECO:0000313" key="4">
    <source>
        <dbReference type="Proteomes" id="UP000288725"/>
    </source>
</evidence>
<comment type="caution">
    <text evidence="2">The sequence shown here is derived from an EMBL/GenBank/DDBJ whole genome shotgun (WGS) entry which is preliminary data.</text>
</comment>
<organism evidence="2 4">
    <name type="scientific">Verticillium dahliae</name>
    <name type="common">Verticillium wilt</name>
    <dbReference type="NCBI Taxonomy" id="27337"/>
    <lineage>
        <taxon>Eukaryota</taxon>
        <taxon>Fungi</taxon>
        <taxon>Dikarya</taxon>
        <taxon>Ascomycota</taxon>
        <taxon>Pezizomycotina</taxon>
        <taxon>Sordariomycetes</taxon>
        <taxon>Hypocreomycetidae</taxon>
        <taxon>Glomerellales</taxon>
        <taxon>Plectosphaerellaceae</taxon>
        <taxon>Verticillium</taxon>
    </lineage>
</organism>
<protein>
    <recommendedName>
        <fullName evidence="5">N-acetyltransferase domain-containing protein</fullName>
    </recommendedName>
</protein>
<evidence type="ECO:0008006" key="5">
    <source>
        <dbReference type="Google" id="ProtNLM"/>
    </source>
</evidence>